<dbReference type="Gene3D" id="1.10.630.10">
    <property type="entry name" value="Cytochrome P450"/>
    <property type="match status" value="1"/>
</dbReference>
<sequence>MTSFKSSSGSDASDVPTLSMETLASNPHEVYRHFRGELPFIRSEAGVYLVLRADDVLNLYSDAKTRQVETELINLRGVRDGPIWDFMTNGMLTSNGDAHTRRRSPMAKTFAFRMIAALRPHIRQTIAEIADAVTPDGCMDMLDDFATVIPARVIASILGLPQDDVGRFSEIVYRFSPLLGGSWLAQDVPELQQAAADLRRYVGEIVTRRSLEKADDFVSEFMSNVEEEGSLTAEEAITQIMTLIVGGSDTTRSAMVIQLSLLLQHPDQWNAVVENRDLVPNAVLECLRYEPAIGSVPRVTTMDIELDGHVLPAHKACSLVTMSALRDEKLYPEPERFDITREQLKWHPVFGGGAHRCLGEALARAELEEALTVLAERFPGVKAAGEFPKVRGFSGIRQVQNFAVNLNGNHRYEHLRSTANPKY</sequence>
<dbReference type="InterPro" id="IPR036396">
    <property type="entry name" value="Cyt_P450_sf"/>
</dbReference>
<dbReference type="InterPro" id="IPR002397">
    <property type="entry name" value="Cyt_P450_B"/>
</dbReference>
<evidence type="ECO:0000313" key="4">
    <source>
        <dbReference type="EMBL" id="WFS26294.1"/>
    </source>
</evidence>
<reference evidence="4" key="2">
    <citation type="journal article" date="2023" name="MicrobiologyOpen">
        <title>Genomics of the tumorigenes clade of the family Rhizobiaceae and description of Rhizobium rhododendri sp. nov.</title>
        <authorList>
            <person name="Kuzmanovic N."/>
            <person name="diCenzo G.C."/>
            <person name="Bunk B."/>
            <person name="Sproeer C."/>
            <person name="Fruehling A."/>
            <person name="Neumann-Schaal M."/>
            <person name="Overmann J."/>
            <person name="Smalla K."/>
        </authorList>
    </citation>
    <scope>NUCLEOTIDE SEQUENCE</scope>
    <source>
        <strain evidence="4">Rho-6.2</strain>
        <plasmid evidence="4">pTi6.2</plasmid>
    </source>
</reference>
<keyword evidence="3" id="KW-0503">Monooxygenase</keyword>
<dbReference type="Pfam" id="PF00067">
    <property type="entry name" value="p450"/>
    <property type="match status" value="1"/>
</dbReference>
<dbReference type="InterPro" id="IPR001128">
    <property type="entry name" value="Cyt_P450"/>
</dbReference>
<gene>
    <name evidence="4" type="ORF">PR018_25020</name>
</gene>
<proteinExistence type="inferred from homology"/>
<dbReference type="InterPro" id="IPR017972">
    <property type="entry name" value="Cyt_P450_CS"/>
</dbReference>
<comment type="cofactor">
    <cofactor evidence="1">
        <name>heme</name>
        <dbReference type="ChEBI" id="CHEBI:30413"/>
    </cofactor>
</comment>
<evidence type="ECO:0000256" key="1">
    <source>
        <dbReference type="ARBA" id="ARBA00001971"/>
    </source>
</evidence>
<reference evidence="4" key="1">
    <citation type="journal article" date="2019" name="Phytopathology">
        <title>A Novel Group of Rhizobium tumorigenes-Like Agrobacteria Associated with Crown Gall Disease of Rhododendron and Blueberry.</title>
        <authorList>
            <person name="Kuzmanovic N."/>
            <person name="Behrens P."/>
            <person name="Idczak E."/>
            <person name="Wagner S."/>
            <person name="Gotz M."/>
            <person name="Sproer C."/>
            <person name="Bunk B."/>
            <person name="Overmann J."/>
            <person name="Smalla K."/>
        </authorList>
    </citation>
    <scope>NUCLEOTIDE SEQUENCE</scope>
    <source>
        <strain evidence="4">Rho-6.2</strain>
    </source>
</reference>
<keyword evidence="3" id="KW-0479">Metal-binding</keyword>
<dbReference type="PROSITE" id="PS00086">
    <property type="entry name" value="CYTOCHROME_P450"/>
    <property type="match status" value="1"/>
</dbReference>
<keyword evidence="3" id="KW-0349">Heme</keyword>
<accession>A0ABY8IRF4</accession>
<dbReference type="RefSeq" id="WP_142832518.1">
    <property type="nucleotide sequence ID" value="NZ_CP117269.1"/>
</dbReference>
<keyword evidence="3" id="KW-0408">Iron</keyword>
<dbReference type="PRINTS" id="PR00385">
    <property type="entry name" value="P450"/>
</dbReference>
<name>A0ABY8IRF4_9HYPH</name>
<comment type="similarity">
    <text evidence="2 3">Belongs to the cytochrome P450 family.</text>
</comment>
<dbReference type="EMBL" id="CP117269">
    <property type="protein sequence ID" value="WFS26294.1"/>
    <property type="molecule type" value="Genomic_DNA"/>
</dbReference>
<dbReference type="PRINTS" id="PR00359">
    <property type="entry name" value="BP450"/>
</dbReference>
<keyword evidence="3" id="KW-0560">Oxidoreductase</keyword>
<evidence type="ECO:0000256" key="3">
    <source>
        <dbReference type="RuleBase" id="RU000461"/>
    </source>
</evidence>
<dbReference type="Proteomes" id="UP000318939">
    <property type="component" value="Plasmid pTi6.2"/>
</dbReference>
<evidence type="ECO:0000313" key="5">
    <source>
        <dbReference type="Proteomes" id="UP000318939"/>
    </source>
</evidence>
<keyword evidence="5" id="KW-1185">Reference proteome</keyword>
<geneLocation type="plasmid" evidence="4 5">
    <name>pTi6.2</name>
</geneLocation>
<dbReference type="SUPFAM" id="SSF48264">
    <property type="entry name" value="Cytochrome P450"/>
    <property type="match status" value="1"/>
</dbReference>
<keyword evidence="4" id="KW-0614">Plasmid</keyword>
<dbReference type="PANTHER" id="PTHR46696">
    <property type="entry name" value="P450, PUTATIVE (EUROFUNG)-RELATED"/>
    <property type="match status" value="1"/>
</dbReference>
<protein>
    <submittedName>
        <fullName evidence="4">Cytochrome P450</fullName>
    </submittedName>
</protein>
<dbReference type="PANTHER" id="PTHR46696:SF1">
    <property type="entry name" value="CYTOCHROME P450 YJIB-RELATED"/>
    <property type="match status" value="1"/>
</dbReference>
<organism evidence="4 5">
    <name type="scientific">Rhizobium rhododendri</name>
    <dbReference type="NCBI Taxonomy" id="2506430"/>
    <lineage>
        <taxon>Bacteria</taxon>
        <taxon>Pseudomonadati</taxon>
        <taxon>Pseudomonadota</taxon>
        <taxon>Alphaproteobacteria</taxon>
        <taxon>Hyphomicrobiales</taxon>
        <taxon>Rhizobiaceae</taxon>
        <taxon>Rhizobium/Agrobacterium group</taxon>
        <taxon>Rhizobium</taxon>
    </lineage>
</organism>
<evidence type="ECO:0000256" key="2">
    <source>
        <dbReference type="ARBA" id="ARBA00010617"/>
    </source>
</evidence>